<dbReference type="Proteomes" id="UP000267164">
    <property type="component" value="Chromosome"/>
</dbReference>
<feature type="region of interest" description="Disordered" evidence="1">
    <location>
        <begin position="1"/>
        <end position="28"/>
    </location>
</feature>
<evidence type="ECO:0000313" key="2">
    <source>
        <dbReference type="EMBL" id="AYF78321.1"/>
    </source>
</evidence>
<dbReference type="OrthoDB" id="4247619at2"/>
<organism evidence="2 3">
    <name type="scientific">Nocardia yunnanensis</name>
    <dbReference type="NCBI Taxonomy" id="2382165"/>
    <lineage>
        <taxon>Bacteria</taxon>
        <taxon>Bacillati</taxon>
        <taxon>Actinomycetota</taxon>
        <taxon>Actinomycetes</taxon>
        <taxon>Mycobacteriales</taxon>
        <taxon>Nocardiaceae</taxon>
        <taxon>Nocardia</taxon>
    </lineage>
</organism>
<proteinExistence type="predicted"/>
<keyword evidence="3" id="KW-1185">Reference proteome</keyword>
<feature type="region of interest" description="Disordered" evidence="1">
    <location>
        <begin position="51"/>
        <end position="74"/>
    </location>
</feature>
<protein>
    <submittedName>
        <fullName evidence="2">Uncharacterized protein</fullName>
    </submittedName>
</protein>
<sequence>MSDKTMHTCNPRNPGQPMPFGKRAPQGQCPRCDELHAGCEPRTLNWVEDRKRTAAADAQRERRMDEHFAPGGPHQRGDCGPVCTAFDY</sequence>
<evidence type="ECO:0000256" key="1">
    <source>
        <dbReference type="SAM" id="MobiDB-lite"/>
    </source>
</evidence>
<dbReference type="KEGG" id="nyu:D7D52_35885"/>
<gene>
    <name evidence="2" type="ORF">D7D52_35885</name>
</gene>
<dbReference type="AlphaFoldDB" id="A0A386ZL68"/>
<accession>A0A386ZL68</accession>
<dbReference type="RefSeq" id="WP_120743404.1">
    <property type="nucleotide sequence ID" value="NZ_CP032568.1"/>
</dbReference>
<evidence type="ECO:0000313" key="3">
    <source>
        <dbReference type="Proteomes" id="UP000267164"/>
    </source>
</evidence>
<reference evidence="2 3" key="1">
    <citation type="submission" date="2018-09" db="EMBL/GenBank/DDBJ databases">
        <title>Nocardia yunnanensis sp. nov., an actinomycete isolated from a soil sample.</title>
        <authorList>
            <person name="Zhang J."/>
        </authorList>
    </citation>
    <scope>NUCLEOTIDE SEQUENCE [LARGE SCALE GENOMIC DNA]</scope>
    <source>
        <strain evidence="2 3">CFHS0054</strain>
    </source>
</reference>
<name>A0A386ZL68_9NOCA</name>
<dbReference type="EMBL" id="CP032568">
    <property type="protein sequence ID" value="AYF78321.1"/>
    <property type="molecule type" value="Genomic_DNA"/>
</dbReference>
<feature type="compositionally biased region" description="Basic and acidic residues" evidence="1">
    <location>
        <begin position="51"/>
        <end position="68"/>
    </location>
</feature>